<sequence>MEFEDIVDMDWLNSNTTTDEESLLMSTCSPSLVPIKSEPIDSFPSTTPNSTDYCHDPSLYGFSDQSLMWQHDFTTTTTDLEMLDPTSPCSPASSSVPDKQELSSSLSSQEKAPQSQPTPSHTPPPSSAPMPELVMPSTEHIKQLIEIAKHHLALREQQQQQQQIQGVHPKQKLLQDNNNNSKGKQQGQKEQEISQQSGDLQRLYNETAPISFFVHPTAVSTVPETVAPESLLMKSTTTSNDVSITTSTAAASSSTKAKSSTKVKQENAKASSPLPSSSSSQQQLTTTNTEDQQEPTVSSNRRASSVSLAGGTADEAMTLEAYAVSDGIDIKKLTPKERRQLRNKISARNFRVRRKEYISTLEAQVDEHKKHAQQLKGKLDNVEDENKQLRLEVDSLRRQNQLLQQQVQKNNAGPSSPGSPRVSSPIPKPSLNKDISMLGSKASETYRHDTRILVSNAVMPVWDFDRIFTSQRQQRQYPWMMQQQHQQYKKNKKMMITSGNHQKKNAMKLVAPTMATPEQVLQLGGYILTLFVQLHSTSTSSASSATPSSFIIELDDNEDQVVEEQDVPLLPDDRDFTSSQSDAWEKQPTAAVPPPTFASPAYMEYLYDTLIMSALTTNTHTDKSFWWWDTPMFHP</sequence>
<feature type="compositionally biased region" description="Polar residues" evidence="4">
    <location>
        <begin position="288"/>
        <end position="307"/>
    </location>
</feature>
<accession>A0AAD5PC97</accession>
<feature type="region of interest" description="Disordered" evidence="4">
    <location>
        <begin position="156"/>
        <end position="198"/>
    </location>
</feature>
<comment type="caution">
    <text evidence="6">The sequence shown here is derived from an EMBL/GenBank/DDBJ whole genome shotgun (WGS) entry which is preliminary data.</text>
</comment>
<dbReference type="GO" id="GO:0090575">
    <property type="term" value="C:RNA polymerase II transcription regulator complex"/>
    <property type="evidence" value="ECO:0007669"/>
    <property type="project" value="TreeGrafter"/>
</dbReference>
<name>A0AAD5PC97_9FUNG</name>
<dbReference type="AlphaFoldDB" id="A0AAD5PC97"/>
<dbReference type="PANTHER" id="PTHR40621:SF10">
    <property type="entry name" value="BZIP DOMAIN-CONTAINING PROTEIN"/>
    <property type="match status" value="1"/>
</dbReference>
<dbReference type="CDD" id="cd14810">
    <property type="entry name" value="bZIP_u1"/>
    <property type="match status" value="1"/>
</dbReference>
<organism evidence="6 7">
    <name type="scientific">Phascolomyces articulosus</name>
    <dbReference type="NCBI Taxonomy" id="60185"/>
    <lineage>
        <taxon>Eukaryota</taxon>
        <taxon>Fungi</taxon>
        <taxon>Fungi incertae sedis</taxon>
        <taxon>Mucoromycota</taxon>
        <taxon>Mucoromycotina</taxon>
        <taxon>Mucoromycetes</taxon>
        <taxon>Mucorales</taxon>
        <taxon>Lichtheimiaceae</taxon>
        <taxon>Phascolomyces</taxon>
    </lineage>
</organism>
<dbReference type="EMBL" id="JAIXMP010000026">
    <property type="protein sequence ID" value="KAI9253509.1"/>
    <property type="molecule type" value="Genomic_DNA"/>
</dbReference>
<dbReference type="SMART" id="SM00338">
    <property type="entry name" value="BRLZ"/>
    <property type="match status" value="1"/>
</dbReference>
<dbReference type="Gene3D" id="1.20.5.170">
    <property type="match status" value="1"/>
</dbReference>
<feature type="domain" description="BZIP" evidence="5">
    <location>
        <begin position="336"/>
        <end position="396"/>
    </location>
</feature>
<feature type="compositionally biased region" description="Polar residues" evidence="4">
    <location>
        <begin position="87"/>
        <end position="97"/>
    </location>
</feature>
<feature type="compositionally biased region" description="Low complexity" evidence="4">
    <location>
        <begin position="406"/>
        <end position="425"/>
    </location>
</feature>
<comment type="subcellular location">
    <subcellularLocation>
        <location evidence="1">Nucleus</location>
    </subcellularLocation>
</comment>
<dbReference type="GO" id="GO:0000976">
    <property type="term" value="F:transcription cis-regulatory region binding"/>
    <property type="evidence" value="ECO:0007669"/>
    <property type="project" value="InterPro"/>
</dbReference>
<dbReference type="InterPro" id="IPR004827">
    <property type="entry name" value="bZIP"/>
</dbReference>
<reference evidence="6" key="2">
    <citation type="submission" date="2023-02" db="EMBL/GenBank/DDBJ databases">
        <authorList>
            <consortium name="DOE Joint Genome Institute"/>
            <person name="Mondo S.J."/>
            <person name="Chang Y."/>
            <person name="Wang Y."/>
            <person name="Ahrendt S."/>
            <person name="Andreopoulos W."/>
            <person name="Barry K."/>
            <person name="Beard J."/>
            <person name="Benny G.L."/>
            <person name="Blankenship S."/>
            <person name="Bonito G."/>
            <person name="Cuomo C."/>
            <person name="Desiro A."/>
            <person name="Gervers K.A."/>
            <person name="Hundley H."/>
            <person name="Kuo A."/>
            <person name="LaButti K."/>
            <person name="Lang B.F."/>
            <person name="Lipzen A."/>
            <person name="O'Donnell K."/>
            <person name="Pangilinan J."/>
            <person name="Reynolds N."/>
            <person name="Sandor L."/>
            <person name="Smith M.W."/>
            <person name="Tsang A."/>
            <person name="Grigoriev I.V."/>
            <person name="Stajich J.E."/>
            <person name="Spatafora J.W."/>
        </authorList>
    </citation>
    <scope>NUCLEOTIDE SEQUENCE</scope>
    <source>
        <strain evidence="6">RSA 2281</strain>
    </source>
</reference>
<feature type="compositionally biased region" description="Low complexity" evidence="4">
    <location>
        <begin position="245"/>
        <end position="262"/>
    </location>
</feature>
<dbReference type="PANTHER" id="PTHR40621">
    <property type="entry name" value="TRANSCRIPTION FACTOR KAPC-RELATED"/>
    <property type="match status" value="1"/>
</dbReference>
<evidence type="ECO:0000313" key="6">
    <source>
        <dbReference type="EMBL" id="KAI9253509.1"/>
    </source>
</evidence>
<dbReference type="Pfam" id="PF00170">
    <property type="entry name" value="bZIP_1"/>
    <property type="match status" value="1"/>
</dbReference>
<feature type="region of interest" description="Disordered" evidence="4">
    <location>
        <begin position="570"/>
        <end position="592"/>
    </location>
</feature>
<proteinExistence type="predicted"/>
<evidence type="ECO:0000256" key="1">
    <source>
        <dbReference type="ARBA" id="ARBA00004123"/>
    </source>
</evidence>
<dbReference type="GO" id="GO:0001228">
    <property type="term" value="F:DNA-binding transcription activator activity, RNA polymerase II-specific"/>
    <property type="evidence" value="ECO:0007669"/>
    <property type="project" value="TreeGrafter"/>
</dbReference>
<evidence type="ECO:0000313" key="7">
    <source>
        <dbReference type="Proteomes" id="UP001209540"/>
    </source>
</evidence>
<keyword evidence="3" id="KW-0175">Coiled coil</keyword>
<reference evidence="6" key="1">
    <citation type="journal article" date="2022" name="IScience">
        <title>Evolution of zygomycete secretomes and the origins of terrestrial fungal ecologies.</title>
        <authorList>
            <person name="Chang Y."/>
            <person name="Wang Y."/>
            <person name="Mondo S."/>
            <person name="Ahrendt S."/>
            <person name="Andreopoulos W."/>
            <person name="Barry K."/>
            <person name="Beard J."/>
            <person name="Benny G.L."/>
            <person name="Blankenship S."/>
            <person name="Bonito G."/>
            <person name="Cuomo C."/>
            <person name="Desiro A."/>
            <person name="Gervers K.A."/>
            <person name="Hundley H."/>
            <person name="Kuo A."/>
            <person name="LaButti K."/>
            <person name="Lang B.F."/>
            <person name="Lipzen A."/>
            <person name="O'Donnell K."/>
            <person name="Pangilinan J."/>
            <person name="Reynolds N."/>
            <person name="Sandor L."/>
            <person name="Smith M.E."/>
            <person name="Tsang A."/>
            <person name="Grigoriev I.V."/>
            <person name="Stajich J.E."/>
            <person name="Spatafora J.W."/>
        </authorList>
    </citation>
    <scope>NUCLEOTIDE SEQUENCE</scope>
    <source>
        <strain evidence="6">RSA 2281</strain>
    </source>
</reference>
<feature type="compositionally biased region" description="Low complexity" evidence="4">
    <location>
        <begin position="271"/>
        <end position="287"/>
    </location>
</feature>
<keyword evidence="2" id="KW-0539">Nucleus</keyword>
<feature type="region of interest" description="Disordered" evidence="4">
    <location>
        <begin position="80"/>
        <end position="133"/>
    </location>
</feature>
<feature type="region of interest" description="Disordered" evidence="4">
    <location>
        <begin position="406"/>
        <end position="435"/>
    </location>
</feature>
<dbReference type="Proteomes" id="UP001209540">
    <property type="component" value="Unassembled WGS sequence"/>
</dbReference>
<dbReference type="PROSITE" id="PS00036">
    <property type="entry name" value="BZIP_BASIC"/>
    <property type="match status" value="1"/>
</dbReference>
<gene>
    <name evidence="6" type="ORF">BDA99DRAFT_540761</name>
</gene>
<keyword evidence="7" id="KW-1185">Reference proteome</keyword>
<protein>
    <recommendedName>
        <fullName evidence="5">BZIP domain-containing protein</fullName>
    </recommendedName>
</protein>
<dbReference type="InterPro" id="IPR046347">
    <property type="entry name" value="bZIP_sf"/>
</dbReference>
<dbReference type="PROSITE" id="PS50217">
    <property type="entry name" value="BZIP"/>
    <property type="match status" value="1"/>
</dbReference>
<dbReference type="SUPFAM" id="SSF57959">
    <property type="entry name" value="Leucine zipper domain"/>
    <property type="match status" value="1"/>
</dbReference>
<dbReference type="InterPro" id="IPR050936">
    <property type="entry name" value="AP-1-like"/>
</dbReference>
<feature type="compositionally biased region" description="Low complexity" evidence="4">
    <location>
        <begin position="102"/>
        <end position="119"/>
    </location>
</feature>
<evidence type="ECO:0000256" key="3">
    <source>
        <dbReference type="SAM" id="Coils"/>
    </source>
</evidence>
<evidence type="ECO:0000259" key="5">
    <source>
        <dbReference type="PROSITE" id="PS50217"/>
    </source>
</evidence>
<feature type="region of interest" description="Disordered" evidence="4">
    <location>
        <begin position="236"/>
        <end position="311"/>
    </location>
</feature>
<feature type="coiled-coil region" evidence="3">
    <location>
        <begin position="358"/>
        <end position="406"/>
    </location>
</feature>
<evidence type="ECO:0000256" key="2">
    <source>
        <dbReference type="ARBA" id="ARBA00023242"/>
    </source>
</evidence>
<evidence type="ECO:0000256" key="4">
    <source>
        <dbReference type="SAM" id="MobiDB-lite"/>
    </source>
</evidence>